<keyword evidence="1" id="KW-1133">Transmembrane helix</keyword>
<reference evidence="2 3" key="1">
    <citation type="submission" date="2024-05" db="EMBL/GenBank/DDBJ databases">
        <authorList>
            <person name="Duchaud E."/>
        </authorList>
    </citation>
    <scope>NUCLEOTIDE SEQUENCE [LARGE SCALE GENOMIC DNA]</scope>
    <source>
        <strain evidence="2">Ena-SAMPLE-TAB-13-05-2024-13:56:06:370-140305</strain>
    </source>
</reference>
<evidence type="ECO:0000313" key="2">
    <source>
        <dbReference type="EMBL" id="CAL2106238.1"/>
    </source>
</evidence>
<proteinExistence type="predicted"/>
<dbReference type="RefSeq" id="WP_348738002.1">
    <property type="nucleotide sequence ID" value="NZ_CAXJRC010000011.1"/>
</dbReference>
<comment type="caution">
    <text evidence="2">The sequence shown here is derived from an EMBL/GenBank/DDBJ whole genome shotgun (WGS) entry which is preliminary data.</text>
</comment>
<evidence type="ECO:0000313" key="3">
    <source>
        <dbReference type="Proteomes" id="UP001497602"/>
    </source>
</evidence>
<feature type="transmembrane region" description="Helical" evidence="1">
    <location>
        <begin position="21"/>
        <end position="42"/>
    </location>
</feature>
<dbReference type="Proteomes" id="UP001497602">
    <property type="component" value="Unassembled WGS sequence"/>
</dbReference>
<dbReference type="EMBL" id="CAXJRC010000011">
    <property type="protein sequence ID" value="CAL2106238.1"/>
    <property type="molecule type" value="Genomic_DNA"/>
</dbReference>
<keyword evidence="1" id="KW-0812">Transmembrane</keyword>
<name>A0ABP1FA73_9FLAO</name>
<accession>A0ABP1FA73</accession>
<keyword evidence="1" id="KW-0472">Membrane</keyword>
<gene>
    <name evidence="2" type="ORF">T190115A13A_10394</name>
</gene>
<protein>
    <submittedName>
        <fullName evidence="2">Uncharacterized protein</fullName>
    </submittedName>
</protein>
<evidence type="ECO:0000256" key="1">
    <source>
        <dbReference type="SAM" id="Phobius"/>
    </source>
</evidence>
<keyword evidence="3" id="KW-1185">Reference proteome</keyword>
<organism evidence="2 3">
    <name type="scientific">Tenacibaculum vairaonense</name>
    <dbReference type="NCBI Taxonomy" id="3137860"/>
    <lineage>
        <taxon>Bacteria</taxon>
        <taxon>Pseudomonadati</taxon>
        <taxon>Bacteroidota</taxon>
        <taxon>Flavobacteriia</taxon>
        <taxon>Flavobacteriales</taxon>
        <taxon>Flavobacteriaceae</taxon>
        <taxon>Tenacibaculum</taxon>
    </lineage>
</organism>
<sequence length="131" mass="15177">MKENSRVYWKKRIQKEKRNTVIKVFIGLNAIIGGVFVTYLFFTGYFQFVGLETSTVKGNVKKATMYHLGHGLFQQRIAVSYFFEGNEYLTYKLVSNRGGVISPIDSSYFKMKVFVEFAINNPKDAKVHLKR</sequence>